<keyword evidence="3" id="KW-1185">Reference proteome</keyword>
<dbReference type="InterPro" id="IPR017853">
    <property type="entry name" value="GH"/>
</dbReference>
<dbReference type="InterPro" id="IPR008811">
    <property type="entry name" value="Glycosyl_hydrolases_36"/>
</dbReference>
<protein>
    <recommendedName>
        <fullName evidence="4">Alpha-galactosidase</fullName>
    </recommendedName>
</protein>
<evidence type="ECO:0000256" key="1">
    <source>
        <dbReference type="ARBA" id="ARBA00023277"/>
    </source>
</evidence>
<dbReference type="PANTHER" id="PTHR31268:SF32">
    <property type="entry name" value="GALACTINOL--SUCROSE GALACTOSYLTRANSFERASE 2-RELATED"/>
    <property type="match status" value="1"/>
</dbReference>
<keyword evidence="1" id="KW-0119">Carbohydrate metabolism</keyword>
<reference evidence="2 3" key="1">
    <citation type="submission" date="2021-07" db="EMBL/GenBank/DDBJ databases">
        <title>Paenibacillus radiodurans sp. nov., isolated from the southeastern edge of Tengger Desert.</title>
        <authorList>
            <person name="Zhang G."/>
        </authorList>
    </citation>
    <scope>NUCLEOTIDE SEQUENCE [LARGE SCALE GENOMIC DNA]</scope>
    <source>
        <strain evidence="2 3">CCM 7311</strain>
    </source>
</reference>
<dbReference type="EMBL" id="JAHZIK010000987">
    <property type="protein sequence ID" value="MBW7457861.1"/>
    <property type="molecule type" value="Genomic_DNA"/>
</dbReference>
<sequence length="316" mass="35860">MFHFNEAGLVEVSEERVVIGDFRIQVRLDSDPQPQELAKAGVTRSEGKDQHGAYQEFLHLFQDEEQTIGVELKFRSYGRYALCWVNGEIRNANAFGKQTCFAADCGIVIQTGPIRQVDGLMANYQHKDWWTRPHFDTRMSTLPARTQSLLWRSSLPDYIHILPVCGPVIRTELCGGESDSLLFRLSSHQSGRTRNDTLCFVMGSGTDPYRIIEDHVEAAAKQLDGQFLPREQKKYPEILDYLGWCSWDAFYHQVNEEGLLTKAEEFRRSGLPVNWVMIDDGWSSVHDGKLSAFEADPVKFPRGLGAAVDDLKNRSG</sequence>
<dbReference type="SUPFAM" id="SSF51445">
    <property type="entry name" value="(Trans)glycosidases"/>
    <property type="match status" value="1"/>
</dbReference>
<gene>
    <name evidence="2" type="ORF">K0U00_27860</name>
</gene>
<feature type="non-terminal residue" evidence="2">
    <location>
        <position position="316"/>
    </location>
</feature>
<name>A0ABS7CB59_9BACL</name>
<dbReference type="Pfam" id="PF05691">
    <property type="entry name" value="Raffinose_syn"/>
    <property type="match status" value="1"/>
</dbReference>
<evidence type="ECO:0000313" key="3">
    <source>
        <dbReference type="Proteomes" id="UP001519887"/>
    </source>
</evidence>
<dbReference type="Proteomes" id="UP001519887">
    <property type="component" value="Unassembled WGS sequence"/>
</dbReference>
<dbReference type="InterPro" id="IPR013785">
    <property type="entry name" value="Aldolase_TIM"/>
</dbReference>
<organism evidence="2 3">
    <name type="scientific">Paenibacillus sepulcri</name>
    <dbReference type="NCBI Taxonomy" id="359917"/>
    <lineage>
        <taxon>Bacteria</taxon>
        <taxon>Bacillati</taxon>
        <taxon>Bacillota</taxon>
        <taxon>Bacilli</taxon>
        <taxon>Bacillales</taxon>
        <taxon>Paenibacillaceae</taxon>
        <taxon>Paenibacillus</taxon>
    </lineage>
</organism>
<accession>A0ABS7CB59</accession>
<evidence type="ECO:0000313" key="2">
    <source>
        <dbReference type="EMBL" id="MBW7457861.1"/>
    </source>
</evidence>
<proteinExistence type="predicted"/>
<dbReference type="PANTHER" id="PTHR31268">
    <property type="match status" value="1"/>
</dbReference>
<evidence type="ECO:0008006" key="4">
    <source>
        <dbReference type="Google" id="ProtNLM"/>
    </source>
</evidence>
<dbReference type="Gene3D" id="3.20.20.70">
    <property type="entry name" value="Aldolase class I"/>
    <property type="match status" value="1"/>
</dbReference>
<comment type="caution">
    <text evidence="2">The sequence shown here is derived from an EMBL/GenBank/DDBJ whole genome shotgun (WGS) entry which is preliminary data.</text>
</comment>